<organism evidence="1">
    <name type="scientific">marine metagenome</name>
    <dbReference type="NCBI Taxonomy" id="408172"/>
    <lineage>
        <taxon>unclassified sequences</taxon>
        <taxon>metagenomes</taxon>
        <taxon>ecological metagenomes</taxon>
    </lineage>
</organism>
<evidence type="ECO:0000313" key="1">
    <source>
        <dbReference type="EMBL" id="SVA87163.1"/>
    </source>
</evidence>
<gene>
    <name evidence="1" type="ORF">METZ01_LOCUS140017</name>
</gene>
<dbReference type="InterPro" id="IPR003718">
    <property type="entry name" value="OsmC/Ohr_fam"/>
</dbReference>
<protein>
    <recommendedName>
        <fullName evidence="2">Osmotically inducible protein OsmC</fullName>
    </recommendedName>
</protein>
<sequence>MTNKVITKWSEGMKFQTIGPNGSSLTLGSSLEGDNQKVASPKALMLSSLAACSGIDVVSILEKMKVELKDFKINTIGSLTQEHPKYYNKVSMEYHFYGEQLDKEKINKAVNLSITKYCGVMEMFRSFAEITTKIHYNS</sequence>
<dbReference type="InterPro" id="IPR036102">
    <property type="entry name" value="OsmC/Ohrsf"/>
</dbReference>
<accession>A0A381ZEH3</accession>
<dbReference type="Gene3D" id="3.30.300.20">
    <property type="match status" value="1"/>
</dbReference>
<reference evidence="1" key="1">
    <citation type="submission" date="2018-05" db="EMBL/GenBank/DDBJ databases">
        <authorList>
            <person name="Lanie J.A."/>
            <person name="Ng W.-L."/>
            <person name="Kazmierczak K.M."/>
            <person name="Andrzejewski T.M."/>
            <person name="Davidsen T.M."/>
            <person name="Wayne K.J."/>
            <person name="Tettelin H."/>
            <person name="Glass J.I."/>
            <person name="Rusch D."/>
            <person name="Podicherti R."/>
            <person name="Tsui H.-C.T."/>
            <person name="Winkler M.E."/>
        </authorList>
    </citation>
    <scope>NUCLEOTIDE SEQUENCE</scope>
</reference>
<dbReference type="SUPFAM" id="SSF82784">
    <property type="entry name" value="OsmC-like"/>
    <property type="match status" value="1"/>
</dbReference>
<dbReference type="InterPro" id="IPR015946">
    <property type="entry name" value="KH_dom-like_a/b"/>
</dbReference>
<dbReference type="Pfam" id="PF02566">
    <property type="entry name" value="OsmC"/>
    <property type="match status" value="1"/>
</dbReference>
<dbReference type="PANTHER" id="PTHR34352">
    <property type="entry name" value="PROTEIN YHFA"/>
    <property type="match status" value="1"/>
</dbReference>
<dbReference type="AlphaFoldDB" id="A0A381ZEH3"/>
<dbReference type="PANTHER" id="PTHR34352:SF1">
    <property type="entry name" value="PROTEIN YHFA"/>
    <property type="match status" value="1"/>
</dbReference>
<dbReference type="EMBL" id="UINC01020856">
    <property type="protein sequence ID" value="SVA87163.1"/>
    <property type="molecule type" value="Genomic_DNA"/>
</dbReference>
<proteinExistence type="predicted"/>
<name>A0A381ZEH3_9ZZZZ</name>
<evidence type="ECO:0008006" key="2">
    <source>
        <dbReference type="Google" id="ProtNLM"/>
    </source>
</evidence>